<dbReference type="RefSeq" id="WP_008032571.1">
    <property type="nucleotide sequence ID" value="NZ_ACYY01000028.1"/>
</dbReference>
<dbReference type="InterPro" id="IPR027417">
    <property type="entry name" value="P-loop_NTPase"/>
</dbReference>
<protein>
    <recommendedName>
        <fullName evidence="3">AAA ATPase</fullName>
    </recommendedName>
</protein>
<dbReference type="SUPFAM" id="SSF52540">
    <property type="entry name" value="P-loop containing nucleoside triphosphate hydrolases"/>
    <property type="match status" value="1"/>
</dbReference>
<dbReference type="eggNOG" id="COG3598">
    <property type="taxonomic scope" value="Bacteria"/>
</dbReference>
<accession>C8S4U9</accession>
<dbReference type="Pfam" id="PF13481">
    <property type="entry name" value="AAA_25"/>
    <property type="match status" value="1"/>
</dbReference>
<evidence type="ECO:0008006" key="3">
    <source>
        <dbReference type="Google" id="ProtNLM"/>
    </source>
</evidence>
<dbReference type="AlphaFoldDB" id="C8S4U9"/>
<proteinExistence type="predicted"/>
<gene>
    <name evidence="1" type="ORF">Rsw2DRAFT_3077</name>
</gene>
<name>C8S4U9_9RHOB</name>
<dbReference type="Gene3D" id="3.40.50.300">
    <property type="entry name" value="P-loop containing nucleotide triphosphate hydrolases"/>
    <property type="match status" value="1"/>
</dbReference>
<evidence type="ECO:0000313" key="2">
    <source>
        <dbReference type="Proteomes" id="UP000010121"/>
    </source>
</evidence>
<dbReference type="Proteomes" id="UP000010121">
    <property type="component" value="Unassembled WGS sequence"/>
</dbReference>
<comment type="caution">
    <text evidence="1">The sequence shown here is derived from an EMBL/GenBank/DDBJ whole genome shotgun (WGS) entry which is preliminary data.</text>
</comment>
<reference evidence="1 2" key="1">
    <citation type="submission" date="2009-08" db="EMBL/GenBank/DDBJ databases">
        <title>The draft genome of Rhodobacter sp. SW2.</title>
        <authorList>
            <consortium name="US DOE Joint Genome Institute (JGI-PGF)"/>
            <person name="Lucas S."/>
            <person name="Copeland A."/>
            <person name="Lapidus A."/>
            <person name="Glavina del Rio T."/>
            <person name="Tice H."/>
            <person name="Bruce D."/>
            <person name="Goodwin L."/>
            <person name="Pitluck S."/>
            <person name="Larimer F."/>
            <person name="Land M.L."/>
            <person name="Hauser L."/>
            <person name="Emerson D."/>
        </authorList>
    </citation>
    <scope>NUCLEOTIDE SEQUENCE [LARGE SCALE GENOMIC DNA]</scope>
    <source>
        <strain evidence="1 2">SW2</strain>
    </source>
</reference>
<organism evidence="1 2">
    <name type="scientific">Rhodobacter ferrooxidans</name>
    <dbReference type="NCBI Taxonomy" id="371731"/>
    <lineage>
        <taxon>Bacteria</taxon>
        <taxon>Pseudomonadati</taxon>
        <taxon>Pseudomonadota</taxon>
        <taxon>Alphaproteobacteria</taxon>
        <taxon>Rhodobacterales</taxon>
        <taxon>Rhodobacter group</taxon>
        <taxon>Rhodobacter</taxon>
    </lineage>
</organism>
<dbReference type="STRING" id="371731.Rsw2DRAFT_3077"/>
<dbReference type="EMBL" id="ACYY01000028">
    <property type="protein sequence ID" value="EEW24008.1"/>
    <property type="molecule type" value="Genomic_DNA"/>
</dbReference>
<evidence type="ECO:0000313" key="1">
    <source>
        <dbReference type="EMBL" id="EEW24008.1"/>
    </source>
</evidence>
<keyword evidence="2" id="KW-1185">Reference proteome</keyword>
<sequence length="362" mass="39692">MSEDPFANVTPMKVKRGKRAQEIFGQFTHASHIEVDTDPDYLIKGWIAPNSISVMYGQPNVGKTFLALDMAQAVASGRPWAGSKVRRALVIYITLEGGAQFDLRVKALDAPEFWVLKMPLSFLDKAKDSTFLCEALFDLSATHGPVGLVVIDTLARAMTGGDENSSQDMGKLIAAVDLLKERTRAHVMLIHHMGKNAAQGARGHSSLRAAIDTEIELTKEAGQDVIEAKATKQRDMPVGKTFPYVLRQVAMGQDRDGDDVTTCVVERAAGGEKPTRAKVTGKAMIALQALQTALERHGLTRQGPDYPSCRSVTADHWKEACATHGLFEGVQPESERKTFSQAKEALLKKDLARCFDDVWWLT</sequence>